<sequence length="52" mass="5848">MHASACSLVFSREETRPLLCGRRTDARLGNGVMTLPSGSYWIINTLDKEYMV</sequence>
<name>U1YCZ0_ANEAE</name>
<accession>U1YCZ0</accession>
<dbReference type="Proteomes" id="UP000016511">
    <property type="component" value="Unassembled WGS sequence"/>
</dbReference>
<keyword evidence="2" id="KW-1185">Reference proteome</keyword>
<dbReference type="EMBL" id="AWSJ01000126">
    <property type="protein sequence ID" value="ERI09967.1"/>
    <property type="molecule type" value="Genomic_DNA"/>
</dbReference>
<dbReference type="STRING" id="649747.HMPREF0083_01896"/>
<dbReference type="HOGENOM" id="CLU_3094993_0_0_9"/>
<proteinExistence type="predicted"/>
<organism evidence="1 2">
    <name type="scientific">Aneurinibacillus aneurinilyticus ATCC 12856</name>
    <dbReference type="NCBI Taxonomy" id="649747"/>
    <lineage>
        <taxon>Bacteria</taxon>
        <taxon>Bacillati</taxon>
        <taxon>Bacillota</taxon>
        <taxon>Bacilli</taxon>
        <taxon>Bacillales</taxon>
        <taxon>Paenibacillaceae</taxon>
        <taxon>Aneurinibacillus group</taxon>
        <taxon>Aneurinibacillus</taxon>
    </lineage>
</organism>
<reference evidence="1 2" key="1">
    <citation type="submission" date="2013-08" db="EMBL/GenBank/DDBJ databases">
        <authorList>
            <person name="Weinstock G."/>
            <person name="Sodergren E."/>
            <person name="Wylie T."/>
            <person name="Fulton L."/>
            <person name="Fulton R."/>
            <person name="Fronick C."/>
            <person name="O'Laughlin M."/>
            <person name="Godfrey J."/>
            <person name="Miner T."/>
            <person name="Herter B."/>
            <person name="Appelbaum E."/>
            <person name="Cordes M."/>
            <person name="Lek S."/>
            <person name="Wollam A."/>
            <person name="Pepin K.H."/>
            <person name="Palsikar V.B."/>
            <person name="Mitreva M."/>
            <person name="Wilson R.K."/>
        </authorList>
    </citation>
    <scope>NUCLEOTIDE SEQUENCE [LARGE SCALE GENOMIC DNA]</scope>
    <source>
        <strain evidence="1 2">ATCC 12856</strain>
    </source>
</reference>
<comment type="caution">
    <text evidence="1">The sequence shown here is derived from an EMBL/GenBank/DDBJ whole genome shotgun (WGS) entry which is preliminary data.</text>
</comment>
<gene>
    <name evidence="1" type="ORF">HMPREF0083_01896</name>
</gene>
<protein>
    <submittedName>
        <fullName evidence="1">Uncharacterized protein</fullName>
    </submittedName>
</protein>
<evidence type="ECO:0000313" key="1">
    <source>
        <dbReference type="EMBL" id="ERI09967.1"/>
    </source>
</evidence>
<evidence type="ECO:0000313" key="2">
    <source>
        <dbReference type="Proteomes" id="UP000016511"/>
    </source>
</evidence>
<dbReference type="AlphaFoldDB" id="U1YCZ0"/>